<accession>A0A9K3CPM5</accession>
<dbReference type="PROSITE" id="PS50280">
    <property type="entry name" value="SET"/>
    <property type="match status" value="1"/>
</dbReference>
<name>A0A9K3CPM5_9EUKA</name>
<gene>
    <name evidence="2" type="ORF">KIPB_002083</name>
</gene>
<evidence type="ECO:0000313" key="2">
    <source>
        <dbReference type="EMBL" id="GIQ81168.1"/>
    </source>
</evidence>
<keyword evidence="3" id="KW-1185">Reference proteome</keyword>
<protein>
    <recommendedName>
        <fullName evidence="1">SET domain-containing protein</fullName>
    </recommendedName>
</protein>
<organism evidence="2 3">
    <name type="scientific">Kipferlia bialata</name>
    <dbReference type="NCBI Taxonomy" id="797122"/>
    <lineage>
        <taxon>Eukaryota</taxon>
        <taxon>Metamonada</taxon>
        <taxon>Carpediemonas-like organisms</taxon>
        <taxon>Kipferlia</taxon>
    </lineage>
</organism>
<evidence type="ECO:0000259" key="1">
    <source>
        <dbReference type="PROSITE" id="PS50280"/>
    </source>
</evidence>
<dbReference type="PANTHER" id="PTHR47332">
    <property type="entry name" value="SET DOMAIN-CONTAINING PROTEIN 5"/>
    <property type="match status" value="1"/>
</dbReference>
<dbReference type="SUPFAM" id="SSF82199">
    <property type="entry name" value="SET domain"/>
    <property type="match status" value="1"/>
</dbReference>
<dbReference type="InterPro" id="IPR046341">
    <property type="entry name" value="SET_dom_sf"/>
</dbReference>
<dbReference type="Proteomes" id="UP000265618">
    <property type="component" value="Unassembled WGS sequence"/>
</dbReference>
<dbReference type="EMBL" id="BDIP01000323">
    <property type="protein sequence ID" value="GIQ81168.1"/>
    <property type="molecule type" value="Genomic_DNA"/>
</dbReference>
<sequence>MVENDGIRVCPIPGYGLGVIAERAFKRGDCVLRERPLIHFGKPQSSAADAPRQAFDMAELTAIIKGLSDEDRSQLTALHDRDQKPGQAKTYIGIINTNSFGCTCGSINDGACVCIIASRINHSCFPNLTRYWSHSEEVMCFMATYPIQPGDQLFVSYCDSNATQAVRQKTLTRYGFQCQCRLCSLTGHALLAHDAAAVTFEVGP</sequence>
<reference evidence="2 3" key="1">
    <citation type="journal article" date="2018" name="PLoS ONE">
        <title>The draft genome of Kipferlia bialata reveals reductive genome evolution in fornicate parasites.</title>
        <authorList>
            <person name="Tanifuji G."/>
            <person name="Takabayashi S."/>
            <person name="Kume K."/>
            <person name="Takagi M."/>
            <person name="Nakayama T."/>
            <person name="Kamikawa R."/>
            <person name="Inagaki Y."/>
            <person name="Hashimoto T."/>
        </authorList>
    </citation>
    <scope>NUCLEOTIDE SEQUENCE [LARGE SCALE GENOMIC DNA]</scope>
    <source>
        <strain evidence="2">NY0173</strain>
    </source>
</reference>
<dbReference type="InterPro" id="IPR053185">
    <property type="entry name" value="SET_domain_protein"/>
</dbReference>
<evidence type="ECO:0000313" key="3">
    <source>
        <dbReference type="Proteomes" id="UP000265618"/>
    </source>
</evidence>
<dbReference type="AlphaFoldDB" id="A0A9K3CPM5"/>
<feature type="domain" description="SET" evidence="1">
    <location>
        <begin position="5"/>
        <end position="158"/>
    </location>
</feature>
<dbReference type="OrthoDB" id="265717at2759"/>
<dbReference type="InterPro" id="IPR001214">
    <property type="entry name" value="SET_dom"/>
</dbReference>
<dbReference type="Gene3D" id="2.170.270.10">
    <property type="entry name" value="SET domain"/>
    <property type="match status" value="1"/>
</dbReference>
<dbReference type="PANTHER" id="PTHR47332:SF4">
    <property type="entry name" value="SET DOMAIN-CONTAINING PROTEIN 5"/>
    <property type="match status" value="1"/>
</dbReference>
<proteinExistence type="predicted"/>
<comment type="caution">
    <text evidence="2">The sequence shown here is derived from an EMBL/GenBank/DDBJ whole genome shotgun (WGS) entry which is preliminary data.</text>
</comment>
<dbReference type="CDD" id="cd20071">
    <property type="entry name" value="SET_SMYD"/>
    <property type="match status" value="1"/>
</dbReference>
<dbReference type="Pfam" id="PF00856">
    <property type="entry name" value="SET"/>
    <property type="match status" value="1"/>
</dbReference>